<feature type="region of interest" description="Disordered" evidence="1">
    <location>
        <begin position="44"/>
        <end position="79"/>
    </location>
</feature>
<evidence type="ECO:0000313" key="2">
    <source>
        <dbReference type="EMBL" id="KAL0632938.1"/>
    </source>
</evidence>
<proteinExistence type="predicted"/>
<organism evidence="2 3">
    <name type="scientific">Discina gigas</name>
    <dbReference type="NCBI Taxonomy" id="1032678"/>
    <lineage>
        <taxon>Eukaryota</taxon>
        <taxon>Fungi</taxon>
        <taxon>Dikarya</taxon>
        <taxon>Ascomycota</taxon>
        <taxon>Pezizomycotina</taxon>
        <taxon>Pezizomycetes</taxon>
        <taxon>Pezizales</taxon>
        <taxon>Discinaceae</taxon>
        <taxon>Discina</taxon>
    </lineage>
</organism>
<feature type="compositionally biased region" description="Basic and acidic residues" evidence="1">
    <location>
        <begin position="44"/>
        <end position="59"/>
    </location>
</feature>
<sequence>MPSKDEEADFTKAYRDLVEAEKTAATLEAQLNSLEQKLDNFLAEHEKEEEGGWIDKKPDSSSSATAVSDKDSTEGAGGS</sequence>
<name>A0ABR3GAF3_9PEZI</name>
<keyword evidence="3" id="KW-1185">Reference proteome</keyword>
<reference evidence="2 3" key="1">
    <citation type="submission" date="2024-02" db="EMBL/GenBank/DDBJ databases">
        <title>Discinaceae phylogenomics.</title>
        <authorList>
            <person name="Dirks A.C."/>
            <person name="James T.Y."/>
        </authorList>
    </citation>
    <scope>NUCLEOTIDE SEQUENCE [LARGE SCALE GENOMIC DNA]</scope>
    <source>
        <strain evidence="2 3">ACD0624</strain>
    </source>
</reference>
<accession>A0ABR3GAF3</accession>
<dbReference type="Proteomes" id="UP001447188">
    <property type="component" value="Unassembled WGS sequence"/>
</dbReference>
<comment type="caution">
    <text evidence="2">The sequence shown here is derived from an EMBL/GenBank/DDBJ whole genome shotgun (WGS) entry which is preliminary data.</text>
</comment>
<protein>
    <submittedName>
        <fullName evidence="2">Uncharacterized protein</fullName>
    </submittedName>
</protein>
<gene>
    <name evidence="2" type="ORF">Q9L58_008167</name>
</gene>
<dbReference type="EMBL" id="JBBBZM010000143">
    <property type="protein sequence ID" value="KAL0632938.1"/>
    <property type="molecule type" value="Genomic_DNA"/>
</dbReference>
<evidence type="ECO:0000256" key="1">
    <source>
        <dbReference type="SAM" id="MobiDB-lite"/>
    </source>
</evidence>
<evidence type="ECO:0000313" key="3">
    <source>
        <dbReference type="Proteomes" id="UP001447188"/>
    </source>
</evidence>